<dbReference type="EMBL" id="CAIT01000004">
    <property type="protein sequence ID" value="CCH51565.1"/>
    <property type="molecule type" value="Genomic_DNA"/>
</dbReference>
<reference evidence="2 3" key="1">
    <citation type="journal article" date="2012" name="J. Bacteriol.">
        <title>Genome Sequence of the Filamentous Bacterium Fibrisoma limi BUZ 3T.</title>
        <authorList>
            <person name="Filippini M."/>
            <person name="Qi W."/>
            <person name="Jaenicke S."/>
            <person name="Goesmann A."/>
            <person name="Smits T.H."/>
            <person name="Bagheri H.C."/>
        </authorList>
    </citation>
    <scope>NUCLEOTIDE SEQUENCE [LARGE SCALE GENOMIC DNA]</scope>
    <source>
        <strain evidence="3">BUZ 3T</strain>
    </source>
</reference>
<dbReference type="OrthoDB" id="9802793at2"/>
<dbReference type="AlphaFoldDB" id="I2GCE1"/>
<dbReference type="NCBIfam" id="NF011987">
    <property type="entry name" value="PRK15446.2-3"/>
    <property type="match status" value="1"/>
</dbReference>
<dbReference type="InterPro" id="IPR051781">
    <property type="entry name" value="Metallo-dep_Hydrolase"/>
</dbReference>
<dbReference type="Gene3D" id="2.30.40.10">
    <property type="entry name" value="Urease, subunit C, domain 1"/>
    <property type="match status" value="2"/>
</dbReference>
<gene>
    <name evidence="2" type="primary">phnM1</name>
    <name evidence="2" type="ORF">BN8_00494</name>
</gene>
<feature type="domain" description="Amidohydrolase-related" evidence="1">
    <location>
        <begin position="128"/>
        <end position="377"/>
    </location>
</feature>
<name>I2GCE1_9BACT</name>
<comment type="caution">
    <text evidence="2">The sequence shown here is derived from an EMBL/GenBank/DDBJ whole genome shotgun (WGS) entry which is preliminary data.</text>
</comment>
<dbReference type="Pfam" id="PF01979">
    <property type="entry name" value="Amidohydro_1"/>
    <property type="match status" value="1"/>
</dbReference>
<dbReference type="PANTHER" id="PTHR43135">
    <property type="entry name" value="ALPHA-D-RIBOSE 1-METHYLPHOSPHONATE 5-TRIPHOSPHATE DIPHOSPHATASE"/>
    <property type="match status" value="1"/>
</dbReference>
<dbReference type="NCBIfam" id="NF011984">
    <property type="entry name" value="PRK15446.1-5"/>
    <property type="match status" value="1"/>
</dbReference>
<dbReference type="STRING" id="1185876.BN8_00494"/>
<protein>
    <submittedName>
        <fullName evidence="2">Protein phnM</fullName>
    </submittedName>
</protein>
<evidence type="ECO:0000259" key="1">
    <source>
        <dbReference type="Pfam" id="PF01979"/>
    </source>
</evidence>
<dbReference type="InterPro" id="IPR006680">
    <property type="entry name" value="Amidohydro-rel"/>
</dbReference>
<evidence type="ECO:0000313" key="2">
    <source>
        <dbReference type="EMBL" id="CCH51565.1"/>
    </source>
</evidence>
<dbReference type="PANTHER" id="PTHR43135:SF3">
    <property type="entry name" value="ALPHA-D-RIBOSE 1-METHYLPHOSPHONATE 5-TRIPHOSPHATE DIPHOSPHATASE"/>
    <property type="match status" value="1"/>
</dbReference>
<dbReference type="eggNOG" id="COG3454">
    <property type="taxonomic scope" value="Bacteria"/>
</dbReference>
<evidence type="ECO:0000313" key="3">
    <source>
        <dbReference type="Proteomes" id="UP000009309"/>
    </source>
</evidence>
<dbReference type="InterPro" id="IPR012696">
    <property type="entry name" value="PhnM"/>
</dbReference>
<sequence>MLLYNASIVTPKGLIRNGYVHLSGGKIMTIGKGSLDYLSVKDAIDAQGKWLLPGLIDLHTDAIDAEISPRRSADFPIDVAFRELERRMSGCGITTVYHSLHLGYTAAELNAQSKYSRREIFDRVYALTRQRTLINNKIHLRFELTGIDAFETACDLIEKGCIDLLSVMDHTPGQGQVSVDSFIRMAVRQGMSEAEARQDLAEKQAAPILPTNQLDILLDLARSRSVVVASHDDDTAQKVDDMYAAGIRICEFPVSMEAAQRGKELGMYVIGGSSNVLRGGSLSGNLGVEEAIRAGVIDSLCSDYYPPSLLHAVFRLAANGMALTEAVKLATLHPAQAVGIDSMTGSIETGKQADLILVDVSESTPIVTHTFVNGHLVAQANLQPQPEPAWQA</sequence>
<dbReference type="InterPro" id="IPR032466">
    <property type="entry name" value="Metal_Hydrolase"/>
</dbReference>
<dbReference type="RefSeq" id="WP_009280151.1">
    <property type="nucleotide sequence ID" value="NZ_CAIT01000004.1"/>
</dbReference>
<accession>I2GCE1</accession>
<dbReference type="NCBIfam" id="NF011990">
    <property type="entry name" value="PRK15446.2-6"/>
    <property type="match status" value="1"/>
</dbReference>
<dbReference type="GO" id="GO:0016810">
    <property type="term" value="F:hydrolase activity, acting on carbon-nitrogen (but not peptide) bonds"/>
    <property type="evidence" value="ECO:0007669"/>
    <property type="project" value="InterPro"/>
</dbReference>
<dbReference type="SUPFAM" id="SSF51338">
    <property type="entry name" value="Composite domain of metallo-dependent hydrolases"/>
    <property type="match status" value="1"/>
</dbReference>
<keyword evidence="3" id="KW-1185">Reference proteome</keyword>
<organism evidence="2 3">
    <name type="scientific">Fibrisoma limi BUZ 3</name>
    <dbReference type="NCBI Taxonomy" id="1185876"/>
    <lineage>
        <taxon>Bacteria</taxon>
        <taxon>Pseudomonadati</taxon>
        <taxon>Bacteroidota</taxon>
        <taxon>Cytophagia</taxon>
        <taxon>Cytophagales</taxon>
        <taxon>Spirosomataceae</taxon>
        <taxon>Fibrisoma</taxon>
    </lineage>
</organism>
<dbReference type="Proteomes" id="UP000009309">
    <property type="component" value="Unassembled WGS sequence"/>
</dbReference>
<dbReference type="SUPFAM" id="SSF51556">
    <property type="entry name" value="Metallo-dependent hydrolases"/>
    <property type="match status" value="1"/>
</dbReference>
<dbReference type="PIRSF" id="PIRSF038971">
    <property type="entry name" value="PhnM"/>
    <property type="match status" value="1"/>
</dbReference>
<dbReference type="InterPro" id="IPR011059">
    <property type="entry name" value="Metal-dep_hydrolase_composite"/>
</dbReference>
<proteinExistence type="predicted"/>
<dbReference type="GO" id="GO:0019700">
    <property type="term" value="P:organic phosphonate catabolic process"/>
    <property type="evidence" value="ECO:0007669"/>
    <property type="project" value="InterPro"/>
</dbReference>